<name>A0A1Y5RTU7_9PROT</name>
<dbReference type="EMBL" id="FWFR01000001">
    <property type="protein sequence ID" value="SLN25330.1"/>
    <property type="molecule type" value="Genomic_DNA"/>
</dbReference>
<dbReference type="SFLD" id="SFLDS00003">
    <property type="entry name" value="Haloacid_Dehalogenase"/>
    <property type="match status" value="1"/>
</dbReference>
<dbReference type="SFLD" id="SFLDG01129">
    <property type="entry name" value="C1.5:_HAD__Beta-PGM__Phosphata"/>
    <property type="match status" value="1"/>
</dbReference>
<dbReference type="Gene3D" id="1.10.150.450">
    <property type="match status" value="1"/>
</dbReference>
<evidence type="ECO:0000313" key="1">
    <source>
        <dbReference type="EMBL" id="SLN25330.1"/>
    </source>
</evidence>
<dbReference type="NCBIfam" id="TIGR01509">
    <property type="entry name" value="HAD-SF-IA-v3"/>
    <property type="match status" value="1"/>
</dbReference>
<dbReference type="PANTHER" id="PTHR12725">
    <property type="entry name" value="HALOACID DEHALOGENASE-LIKE HYDROLASE"/>
    <property type="match status" value="1"/>
</dbReference>
<proteinExistence type="predicted"/>
<keyword evidence="2" id="KW-1185">Reference proteome</keyword>
<protein>
    <submittedName>
        <fullName evidence="1">Phosphoglycolate phosphatase</fullName>
        <ecNumber evidence="1">3.1.3.18</ecNumber>
    </submittedName>
</protein>
<dbReference type="InterPro" id="IPR023214">
    <property type="entry name" value="HAD_sf"/>
</dbReference>
<dbReference type="GO" id="GO:0008967">
    <property type="term" value="F:phosphoglycolate phosphatase activity"/>
    <property type="evidence" value="ECO:0007669"/>
    <property type="project" value="UniProtKB-EC"/>
</dbReference>
<dbReference type="RefSeq" id="WP_217807772.1">
    <property type="nucleotide sequence ID" value="NZ_FWFR01000001.1"/>
</dbReference>
<dbReference type="InterPro" id="IPR006439">
    <property type="entry name" value="HAD-SF_hydro_IA"/>
</dbReference>
<dbReference type="Pfam" id="PF00702">
    <property type="entry name" value="Hydrolase"/>
    <property type="match status" value="1"/>
</dbReference>
<dbReference type="Gene3D" id="3.40.50.1000">
    <property type="entry name" value="HAD superfamily/HAD-like"/>
    <property type="match status" value="1"/>
</dbReference>
<dbReference type="Proteomes" id="UP000193200">
    <property type="component" value="Unassembled WGS sequence"/>
</dbReference>
<dbReference type="InterPro" id="IPR036412">
    <property type="entry name" value="HAD-like_sf"/>
</dbReference>
<dbReference type="SFLD" id="SFLDG01132">
    <property type="entry name" value="C1.5.3:_5'-Nucleotidase_Like"/>
    <property type="match status" value="1"/>
</dbReference>
<sequence length="233" mass="25582">MKNAMNAADSRKPDLAHVRFWVFDLDNTLYPASSNLFPQVSRRMGEFIAGHFDVDLEAARAMQKHYFRQHGTTLRGLMLEHGIDAQRFLDYVHDIDLSVLEPAPALGAALAALPGRLVVYTNGSTAHAERILDRLGIADIFEGIFDIVAADFVPKPERGPYEAMLKRFGAKAETALMAEDIAKNLVPAHDLGMTTLWIPGPVDWAAEGAEGEHVHYVADDLAEWLAAHGAPAD</sequence>
<dbReference type="SUPFAM" id="SSF56784">
    <property type="entry name" value="HAD-like"/>
    <property type="match status" value="1"/>
</dbReference>
<reference evidence="1 2" key="1">
    <citation type="submission" date="2017-03" db="EMBL/GenBank/DDBJ databases">
        <authorList>
            <person name="Afonso C.L."/>
            <person name="Miller P.J."/>
            <person name="Scott M.A."/>
            <person name="Spackman E."/>
            <person name="Goraichik I."/>
            <person name="Dimitrov K.M."/>
            <person name="Suarez D.L."/>
            <person name="Swayne D.E."/>
        </authorList>
    </citation>
    <scope>NUCLEOTIDE SEQUENCE [LARGE SCALE GENOMIC DNA]</scope>
    <source>
        <strain evidence="1 2">CECT 7691</strain>
    </source>
</reference>
<gene>
    <name evidence="1" type="primary">gph_1</name>
    <name evidence="1" type="ORF">OCH7691_00725</name>
</gene>
<dbReference type="InterPro" id="IPR010237">
    <property type="entry name" value="Pyr-5-nucltdase"/>
</dbReference>
<dbReference type="AlphaFoldDB" id="A0A1Y5RTU7"/>
<accession>A0A1Y5RTU7</accession>
<dbReference type="InParanoid" id="A0A1Y5RTU7"/>
<organism evidence="1 2">
    <name type="scientific">Oceanibacterium hippocampi</name>
    <dbReference type="NCBI Taxonomy" id="745714"/>
    <lineage>
        <taxon>Bacteria</taxon>
        <taxon>Pseudomonadati</taxon>
        <taxon>Pseudomonadota</taxon>
        <taxon>Alphaproteobacteria</taxon>
        <taxon>Sneathiellales</taxon>
        <taxon>Sneathiellaceae</taxon>
        <taxon>Oceanibacterium</taxon>
    </lineage>
</organism>
<keyword evidence="1" id="KW-0378">Hydrolase</keyword>
<dbReference type="NCBIfam" id="TIGR01993">
    <property type="entry name" value="Pyr-5-nucltdase"/>
    <property type="match status" value="1"/>
</dbReference>
<evidence type="ECO:0000313" key="2">
    <source>
        <dbReference type="Proteomes" id="UP000193200"/>
    </source>
</evidence>
<dbReference type="EC" id="3.1.3.18" evidence="1"/>
<dbReference type="PANTHER" id="PTHR12725:SF117">
    <property type="entry name" value="HALOACID DEHALOGENASE-LIKE HYDROLASE"/>
    <property type="match status" value="1"/>
</dbReference>